<keyword evidence="4 12" id="KW-0813">Transport</keyword>
<feature type="transmembrane region" description="Helical" evidence="12">
    <location>
        <begin position="49"/>
        <end position="66"/>
    </location>
</feature>
<protein>
    <recommendedName>
        <fullName evidence="12">Sugar transporter SWEET</fullName>
    </recommendedName>
</protein>
<proteinExistence type="inferred from homology"/>
<dbReference type="PANTHER" id="PTHR10791:SF5">
    <property type="entry name" value="SUGAR TRANSPORTER SWEET"/>
    <property type="match status" value="1"/>
</dbReference>
<sequence>MESIAQSLQPYKELVGEVASYVTIAQFFSGAFVCHDIHKKGSTKCFSPMPFIGGITIGILMLKYGLLLNDAAMIKVNIAAIFLNTLYSIFFYKYAEDKYEEVLKPVGYGIAVLAIFLGYAQLESPKNLEYRFGLILTILMLALLGAPLLDVKQIISNKDASSIPFPITLMGTIVTFLWLLYGIILQNNFMIIQNVIGYILCMIQLALIFLYPGSSLSAQGQNKKKIVKKES</sequence>
<dbReference type="Pfam" id="PF03083">
    <property type="entry name" value="MtN3_slv"/>
    <property type="match status" value="2"/>
</dbReference>
<dbReference type="Proteomes" id="UP001566132">
    <property type="component" value="Unassembled WGS sequence"/>
</dbReference>
<organism evidence="13 14">
    <name type="scientific">Hypothenemus hampei</name>
    <name type="common">Coffee berry borer</name>
    <dbReference type="NCBI Taxonomy" id="57062"/>
    <lineage>
        <taxon>Eukaryota</taxon>
        <taxon>Metazoa</taxon>
        <taxon>Ecdysozoa</taxon>
        <taxon>Arthropoda</taxon>
        <taxon>Hexapoda</taxon>
        <taxon>Insecta</taxon>
        <taxon>Pterygota</taxon>
        <taxon>Neoptera</taxon>
        <taxon>Endopterygota</taxon>
        <taxon>Coleoptera</taxon>
        <taxon>Polyphaga</taxon>
        <taxon>Cucujiformia</taxon>
        <taxon>Curculionidae</taxon>
        <taxon>Scolytinae</taxon>
        <taxon>Hypothenemus</taxon>
    </lineage>
</organism>
<keyword evidence="7 12" id="KW-0812">Transmembrane</keyword>
<keyword evidence="6 12" id="KW-0762">Sugar transport</keyword>
<dbReference type="Gene3D" id="1.20.1280.290">
    <property type="match status" value="2"/>
</dbReference>
<keyword evidence="14" id="KW-1185">Reference proteome</keyword>
<comment type="function">
    <text evidence="12">Mediates sugar transport across membranes.</text>
</comment>
<evidence type="ECO:0000256" key="8">
    <source>
        <dbReference type="ARBA" id="ARBA00022737"/>
    </source>
</evidence>
<feature type="transmembrane region" description="Helical" evidence="12">
    <location>
        <begin position="190"/>
        <end position="211"/>
    </location>
</feature>
<keyword evidence="11 12" id="KW-0472">Membrane</keyword>
<evidence type="ECO:0000313" key="14">
    <source>
        <dbReference type="Proteomes" id="UP001566132"/>
    </source>
</evidence>
<gene>
    <name evidence="13" type="ORF">ABEB36_010546</name>
</gene>
<feature type="transmembrane region" description="Helical" evidence="12">
    <location>
        <begin position="163"/>
        <end position="184"/>
    </location>
</feature>
<reference evidence="13 14" key="1">
    <citation type="submission" date="2024-05" db="EMBL/GenBank/DDBJ databases">
        <title>Genetic variation in Jamaican populations of the coffee berry borer (Hypothenemus hampei).</title>
        <authorList>
            <person name="Errbii M."/>
            <person name="Myrie A."/>
        </authorList>
    </citation>
    <scope>NUCLEOTIDE SEQUENCE [LARGE SCALE GENOMIC DNA]</scope>
    <source>
        <strain evidence="13">JA-Hopewell-2020-01-JO</strain>
        <tissue evidence="13">Whole body</tissue>
    </source>
</reference>
<keyword evidence="5" id="KW-1003">Cell membrane</keyword>
<evidence type="ECO:0000256" key="12">
    <source>
        <dbReference type="RuleBase" id="RU910715"/>
    </source>
</evidence>
<name>A0ABD1EK44_HYPHA</name>
<keyword evidence="8" id="KW-0677">Repeat</keyword>
<comment type="caution">
    <text evidence="13">The sequence shown here is derived from an EMBL/GenBank/DDBJ whole genome shotgun (WGS) entry which is preliminary data.</text>
</comment>
<keyword evidence="9 12" id="KW-1133">Transmembrane helix</keyword>
<feature type="transmembrane region" description="Helical" evidence="12">
    <location>
        <begin position="18"/>
        <end position="37"/>
    </location>
</feature>
<feature type="transmembrane region" description="Helical" evidence="12">
    <location>
        <begin position="102"/>
        <end position="120"/>
    </location>
</feature>
<dbReference type="InterPro" id="IPR004316">
    <property type="entry name" value="SWEET_rpt"/>
</dbReference>
<dbReference type="PANTHER" id="PTHR10791">
    <property type="entry name" value="RAG1-ACTIVATING PROTEIN 1"/>
    <property type="match status" value="1"/>
</dbReference>
<feature type="transmembrane region" description="Helical" evidence="12">
    <location>
        <begin position="132"/>
        <end position="151"/>
    </location>
</feature>
<dbReference type="EMBL" id="JBDJPC010000007">
    <property type="protein sequence ID" value="KAL1495069.1"/>
    <property type="molecule type" value="Genomic_DNA"/>
</dbReference>
<evidence type="ECO:0000256" key="4">
    <source>
        <dbReference type="ARBA" id="ARBA00022448"/>
    </source>
</evidence>
<evidence type="ECO:0000256" key="2">
    <source>
        <dbReference type="ARBA" id="ARBA00004653"/>
    </source>
</evidence>
<dbReference type="GO" id="GO:0000139">
    <property type="term" value="C:Golgi membrane"/>
    <property type="evidence" value="ECO:0007669"/>
    <property type="project" value="UniProtKB-SubCell"/>
</dbReference>
<dbReference type="InterPro" id="IPR047664">
    <property type="entry name" value="SWEET"/>
</dbReference>
<evidence type="ECO:0000256" key="7">
    <source>
        <dbReference type="ARBA" id="ARBA00022692"/>
    </source>
</evidence>
<evidence type="ECO:0000256" key="1">
    <source>
        <dbReference type="ARBA" id="ARBA00004651"/>
    </source>
</evidence>
<evidence type="ECO:0000256" key="6">
    <source>
        <dbReference type="ARBA" id="ARBA00022597"/>
    </source>
</evidence>
<evidence type="ECO:0000313" key="13">
    <source>
        <dbReference type="EMBL" id="KAL1495069.1"/>
    </source>
</evidence>
<dbReference type="FunFam" id="1.20.1280.290:FF:000004">
    <property type="entry name" value="Sugar transporter SWEET"/>
    <property type="match status" value="1"/>
</dbReference>
<evidence type="ECO:0000256" key="10">
    <source>
        <dbReference type="ARBA" id="ARBA00023034"/>
    </source>
</evidence>
<accession>A0ABD1EK44</accession>
<feature type="transmembrane region" description="Helical" evidence="12">
    <location>
        <begin position="72"/>
        <end position="90"/>
    </location>
</feature>
<evidence type="ECO:0000256" key="9">
    <source>
        <dbReference type="ARBA" id="ARBA00022989"/>
    </source>
</evidence>
<comment type="subcellular location">
    <subcellularLocation>
        <location evidence="1 12">Cell membrane</location>
        <topology evidence="1 12">Multi-pass membrane protein</topology>
    </subcellularLocation>
    <subcellularLocation>
        <location evidence="2">Golgi apparatus membrane</location>
        <topology evidence="2">Multi-pass membrane protein</topology>
    </subcellularLocation>
</comment>
<comment type="similarity">
    <text evidence="3 12">Belongs to the SWEET sugar transporter family.</text>
</comment>
<dbReference type="AlphaFoldDB" id="A0ABD1EK44"/>
<keyword evidence="10" id="KW-0333">Golgi apparatus</keyword>
<evidence type="ECO:0000256" key="3">
    <source>
        <dbReference type="ARBA" id="ARBA00007809"/>
    </source>
</evidence>
<dbReference type="GO" id="GO:0005886">
    <property type="term" value="C:plasma membrane"/>
    <property type="evidence" value="ECO:0007669"/>
    <property type="project" value="UniProtKB-SubCell"/>
</dbReference>
<evidence type="ECO:0000256" key="5">
    <source>
        <dbReference type="ARBA" id="ARBA00022475"/>
    </source>
</evidence>
<evidence type="ECO:0000256" key="11">
    <source>
        <dbReference type="ARBA" id="ARBA00023136"/>
    </source>
</evidence>